<organism evidence="2 3">
    <name type="scientific">Blepharisma stoltei</name>
    <dbReference type="NCBI Taxonomy" id="1481888"/>
    <lineage>
        <taxon>Eukaryota</taxon>
        <taxon>Sar</taxon>
        <taxon>Alveolata</taxon>
        <taxon>Ciliophora</taxon>
        <taxon>Postciliodesmatophora</taxon>
        <taxon>Heterotrichea</taxon>
        <taxon>Heterotrichida</taxon>
        <taxon>Blepharismidae</taxon>
        <taxon>Blepharisma</taxon>
    </lineage>
</organism>
<keyword evidence="3" id="KW-1185">Reference proteome</keyword>
<accession>A0AAU9IBQ8</accession>
<name>A0AAU9IBQ8_9CILI</name>
<dbReference type="AlphaFoldDB" id="A0AAU9IBQ8"/>
<evidence type="ECO:0008006" key="4">
    <source>
        <dbReference type="Google" id="ProtNLM"/>
    </source>
</evidence>
<gene>
    <name evidence="2" type="ORF">BSTOLATCC_MIC3630</name>
</gene>
<dbReference type="Proteomes" id="UP001162131">
    <property type="component" value="Unassembled WGS sequence"/>
</dbReference>
<feature type="compositionally biased region" description="Basic and acidic residues" evidence="1">
    <location>
        <begin position="189"/>
        <end position="204"/>
    </location>
</feature>
<comment type="caution">
    <text evidence="2">The sequence shown here is derived from an EMBL/GenBank/DDBJ whole genome shotgun (WGS) entry which is preliminary data.</text>
</comment>
<reference evidence="2" key="1">
    <citation type="submission" date="2021-09" db="EMBL/GenBank/DDBJ databases">
        <authorList>
            <consortium name="AG Swart"/>
            <person name="Singh M."/>
            <person name="Singh A."/>
            <person name="Seah K."/>
            <person name="Emmerich C."/>
        </authorList>
    </citation>
    <scope>NUCLEOTIDE SEQUENCE</scope>
    <source>
        <strain evidence="2">ATCC30299</strain>
    </source>
</reference>
<protein>
    <recommendedName>
        <fullName evidence="4">Shugoshin C-terminal domain-containing protein</fullName>
    </recommendedName>
</protein>
<evidence type="ECO:0000256" key="1">
    <source>
        <dbReference type="SAM" id="MobiDB-lite"/>
    </source>
</evidence>
<sequence length="204" mass="23292">MPGRSTSQERPKIDIIKRNIENVKGNSQKFKKNAGSSQCSVGYAKIHKDEKTSRRSQSQKRTELKTVLEVQETKNNNPLMLEEKDNKENIEINNEKEIVKAQDETKENCVEVKEKPAEESLKEIEAPLSILSPTPLPIHKSSSQMMMSERKRLSMTAPRVSIGFTPNEQEELNLKRTRMSETGDLEVNDTEHSAKKLKIDNKQC</sequence>
<feature type="region of interest" description="Disordered" evidence="1">
    <location>
        <begin position="113"/>
        <end position="204"/>
    </location>
</feature>
<dbReference type="EMBL" id="CAJZBQ010000004">
    <property type="protein sequence ID" value="CAG9311340.1"/>
    <property type="molecule type" value="Genomic_DNA"/>
</dbReference>
<feature type="compositionally biased region" description="Basic and acidic residues" evidence="1">
    <location>
        <begin position="113"/>
        <end position="125"/>
    </location>
</feature>
<proteinExistence type="predicted"/>
<feature type="compositionally biased region" description="Basic and acidic residues" evidence="1">
    <location>
        <begin position="172"/>
        <end position="181"/>
    </location>
</feature>
<evidence type="ECO:0000313" key="3">
    <source>
        <dbReference type="Proteomes" id="UP001162131"/>
    </source>
</evidence>
<evidence type="ECO:0000313" key="2">
    <source>
        <dbReference type="EMBL" id="CAG9311340.1"/>
    </source>
</evidence>